<dbReference type="SUPFAM" id="SSF57850">
    <property type="entry name" value="RING/U-box"/>
    <property type="match status" value="1"/>
</dbReference>
<dbReference type="Gene3D" id="3.30.40.10">
    <property type="entry name" value="Zinc/RING finger domain, C3HC4 (zinc finger)"/>
    <property type="match status" value="1"/>
</dbReference>
<reference evidence="2 3" key="1">
    <citation type="submission" date="2016-01" db="EMBL/GenBank/DDBJ databases">
        <title>Streptomyces amritsarensis strain MTCC 11845 genome sequencing and assembly.</title>
        <authorList>
            <person name="Sharma D."/>
            <person name="Nair G.R."/>
            <person name="Kaur G."/>
            <person name="Manhas R.K."/>
            <person name="Mayilraj S."/>
        </authorList>
    </citation>
    <scope>NUCLEOTIDE SEQUENCE [LARGE SCALE GENOMIC DNA]</scope>
    <source>
        <strain evidence="2 3">MTCC 11845</strain>
    </source>
</reference>
<keyword evidence="3" id="KW-1185">Reference proteome</keyword>
<sequence>MGGTGRWQVAPDAGRPDGRTCAHLDLLDDESTDRAPASAACAGCLPRGLPQVRLRQCVTCGYVGCCDSSVGRHSYAHHRESGHPVAVSLAPDEDWAWCFHDEVFLVRVGRGTGARRPAGRGTDGRPSWE</sequence>
<evidence type="ECO:0000313" key="2">
    <source>
        <dbReference type="EMBL" id="OLZ52677.1"/>
    </source>
</evidence>
<comment type="caution">
    <text evidence="2">The sequence shown here is derived from an EMBL/GenBank/DDBJ whole genome shotgun (WGS) entry which is preliminary data.</text>
</comment>
<dbReference type="Proteomes" id="UP000187151">
    <property type="component" value="Unassembled WGS sequence"/>
</dbReference>
<dbReference type="InterPro" id="IPR013083">
    <property type="entry name" value="Znf_RING/FYVE/PHD"/>
</dbReference>
<dbReference type="PROSITE" id="PS50271">
    <property type="entry name" value="ZF_UBP"/>
    <property type="match status" value="1"/>
</dbReference>
<evidence type="ECO:0000313" key="3">
    <source>
        <dbReference type="Proteomes" id="UP000187151"/>
    </source>
</evidence>
<protein>
    <recommendedName>
        <fullName evidence="1">UBP-type domain-containing protein</fullName>
    </recommendedName>
</protein>
<feature type="domain" description="UBP-type" evidence="1">
    <location>
        <begin position="19"/>
        <end position="124"/>
    </location>
</feature>
<dbReference type="RefSeq" id="WP_063834934.1">
    <property type="nucleotide sequence ID" value="NZ_MQUR01000114.1"/>
</dbReference>
<accession>A0ABX3FW29</accession>
<dbReference type="EMBL" id="MQUR01000114">
    <property type="protein sequence ID" value="OLZ52677.1"/>
    <property type="molecule type" value="Genomic_DNA"/>
</dbReference>
<organism evidence="2 3">
    <name type="scientific">Streptomyces amritsarensis</name>
    <dbReference type="NCBI Taxonomy" id="681158"/>
    <lineage>
        <taxon>Bacteria</taxon>
        <taxon>Bacillati</taxon>
        <taxon>Actinomycetota</taxon>
        <taxon>Actinomycetes</taxon>
        <taxon>Kitasatosporales</taxon>
        <taxon>Streptomycetaceae</taxon>
        <taxon>Streptomyces</taxon>
    </lineage>
</organism>
<gene>
    <name evidence="2" type="ORF">AVW11_31415</name>
</gene>
<evidence type="ECO:0000259" key="1">
    <source>
        <dbReference type="PROSITE" id="PS50271"/>
    </source>
</evidence>
<dbReference type="InterPro" id="IPR001607">
    <property type="entry name" value="Znf_UBP"/>
</dbReference>
<proteinExistence type="predicted"/>
<dbReference type="Pfam" id="PF02148">
    <property type="entry name" value="zf-UBP"/>
    <property type="match status" value="1"/>
</dbReference>
<name>A0ABX3FW29_9ACTN</name>